<feature type="non-terminal residue" evidence="2">
    <location>
        <position position="1"/>
    </location>
</feature>
<sequence>GSGLGRREESKQEEAVPGRGAPGVRLPGAAGSAEEVLVVAETQGPSPSQQGPQGRHRSRQAGRGTGAAGNSAGGLQQHGVSPSLGPGGGGDGRVSAVIDLTLTDDEGEGEQRSVGGAAQRRQRRGANLGQPAAAAIARADAEMSQARNAGGVGGAGAGSAAGGAALGQAHAAAAAGAAASGGAAAGGADEGTGGLECVICLSAPREVGLLHGGTMHLCVCKDCSKVMRTRHPCPICRAPITKLISVYT</sequence>
<evidence type="ECO:0000313" key="2">
    <source>
        <dbReference type="EMBL" id="KAF5830067.1"/>
    </source>
</evidence>
<protein>
    <recommendedName>
        <fullName evidence="4">RING-type domain-containing protein</fullName>
    </recommendedName>
</protein>
<gene>
    <name evidence="2" type="ORF">DUNSADRAFT_15067</name>
</gene>
<comment type="caution">
    <text evidence="2">The sequence shown here is derived from an EMBL/GenBank/DDBJ whole genome shotgun (WGS) entry which is preliminary data.</text>
</comment>
<name>A0ABQ7G654_DUNSA</name>
<dbReference type="Gene3D" id="3.30.40.10">
    <property type="entry name" value="Zinc/RING finger domain, C3HC4 (zinc finger)"/>
    <property type="match status" value="1"/>
</dbReference>
<accession>A0ABQ7G654</accession>
<dbReference type="Proteomes" id="UP000815325">
    <property type="component" value="Unassembled WGS sequence"/>
</dbReference>
<dbReference type="EMBL" id="MU070082">
    <property type="protein sequence ID" value="KAF5830067.1"/>
    <property type="molecule type" value="Genomic_DNA"/>
</dbReference>
<evidence type="ECO:0000313" key="3">
    <source>
        <dbReference type="Proteomes" id="UP000815325"/>
    </source>
</evidence>
<evidence type="ECO:0000256" key="1">
    <source>
        <dbReference type="SAM" id="MobiDB-lite"/>
    </source>
</evidence>
<dbReference type="Pfam" id="PF13920">
    <property type="entry name" value="zf-C3HC4_3"/>
    <property type="match status" value="1"/>
</dbReference>
<feature type="region of interest" description="Disordered" evidence="1">
    <location>
        <begin position="1"/>
        <end position="131"/>
    </location>
</feature>
<keyword evidence="3" id="KW-1185">Reference proteome</keyword>
<reference evidence="2" key="1">
    <citation type="submission" date="2017-08" db="EMBL/GenBank/DDBJ databases">
        <authorList>
            <person name="Polle J.E."/>
            <person name="Barry K."/>
            <person name="Cushman J."/>
            <person name="Schmutz J."/>
            <person name="Tran D."/>
            <person name="Hathwaick L.T."/>
            <person name="Yim W.C."/>
            <person name="Jenkins J."/>
            <person name="Mckie-Krisberg Z.M."/>
            <person name="Prochnik S."/>
            <person name="Lindquist E."/>
            <person name="Dockter R.B."/>
            <person name="Adam C."/>
            <person name="Molina H."/>
            <person name="Bunkerborg J."/>
            <person name="Jin E."/>
            <person name="Buchheim M."/>
            <person name="Magnuson J."/>
        </authorList>
    </citation>
    <scope>NUCLEOTIDE SEQUENCE</scope>
    <source>
        <strain evidence="2">CCAP 19/18</strain>
    </source>
</reference>
<dbReference type="InterPro" id="IPR051728">
    <property type="entry name" value="RING-FYVE_E3_ubiquitin-ligase"/>
</dbReference>
<dbReference type="PANTHER" id="PTHR14879">
    <property type="entry name" value="CASPASE REGULATOR, RING FINGER DOMAIN-CONTAINING"/>
    <property type="match status" value="1"/>
</dbReference>
<dbReference type="PANTHER" id="PTHR14879:SF5">
    <property type="entry name" value="RING-TYPE DOMAIN-CONTAINING PROTEIN"/>
    <property type="match status" value="1"/>
</dbReference>
<organism evidence="2 3">
    <name type="scientific">Dunaliella salina</name>
    <name type="common">Green alga</name>
    <name type="synonym">Protococcus salinus</name>
    <dbReference type="NCBI Taxonomy" id="3046"/>
    <lineage>
        <taxon>Eukaryota</taxon>
        <taxon>Viridiplantae</taxon>
        <taxon>Chlorophyta</taxon>
        <taxon>core chlorophytes</taxon>
        <taxon>Chlorophyceae</taxon>
        <taxon>CS clade</taxon>
        <taxon>Chlamydomonadales</taxon>
        <taxon>Dunaliellaceae</taxon>
        <taxon>Dunaliella</taxon>
    </lineage>
</organism>
<feature type="compositionally biased region" description="Basic and acidic residues" evidence="1">
    <location>
        <begin position="1"/>
        <end position="16"/>
    </location>
</feature>
<evidence type="ECO:0008006" key="4">
    <source>
        <dbReference type="Google" id="ProtNLM"/>
    </source>
</evidence>
<feature type="compositionally biased region" description="Low complexity" evidence="1">
    <location>
        <begin position="43"/>
        <end position="53"/>
    </location>
</feature>
<dbReference type="InterPro" id="IPR013083">
    <property type="entry name" value="Znf_RING/FYVE/PHD"/>
</dbReference>
<proteinExistence type="predicted"/>